<proteinExistence type="predicted"/>
<dbReference type="EMBL" id="UINC01005329">
    <property type="protein sequence ID" value="SVA20618.1"/>
    <property type="molecule type" value="Genomic_DNA"/>
</dbReference>
<gene>
    <name evidence="1" type="ORF">METZ01_LOCUS73472</name>
</gene>
<dbReference type="AlphaFoldDB" id="A0A381TYT5"/>
<organism evidence="1">
    <name type="scientific">marine metagenome</name>
    <dbReference type="NCBI Taxonomy" id="408172"/>
    <lineage>
        <taxon>unclassified sequences</taxon>
        <taxon>metagenomes</taxon>
        <taxon>ecological metagenomes</taxon>
    </lineage>
</organism>
<name>A0A381TYT5_9ZZZZ</name>
<sequence length="41" mass="4815">VSSLFVKDLTDMTFWVRLSLKKAEANELQQNMNNVPEKLYI</sequence>
<evidence type="ECO:0000313" key="1">
    <source>
        <dbReference type="EMBL" id="SVA20618.1"/>
    </source>
</evidence>
<accession>A0A381TYT5</accession>
<feature type="non-terminal residue" evidence="1">
    <location>
        <position position="1"/>
    </location>
</feature>
<protein>
    <submittedName>
        <fullName evidence="1">Uncharacterized protein</fullName>
    </submittedName>
</protein>
<reference evidence="1" key="1">
    <citation type="submission" date="2018-05" db="EMBL/GenBank/DDBJ databases">
        <authorList>
            <person name="Lanie J.A."/>
            <person name="Ng W.-L."/>
            <person name="Kazmierczak K.M."/>
            <person name="Andrzejewski T.M."/>
            <person name="Davidsen T.M."/>
            <person name="Wayne K.J."/>
            <person name="Tettelin H."/>
            <person name="Glass J.I."/>
            <person name="Rusch D."/>
            <person name="Podicherti R."/>
            <person name="Tsui H.-C.T."/>
            <person name="Winkler M.E."/>
        </authorList>
    </citation>
    <scope>NUCLEOTIDE SEQUENCE</scope>
</reference>